<dbReference type="PANTHER" id="PTHR23280:SF25">
    <property type="entry name" value="MOESIN_EZRIN_RADIXIN HOMOLOG 1"/>
    <property type="match status" value="1"/>
</dbReference>
<feature type="region of interest" description="Disordered" evidence="6">
    <location>
        <begin position="338"/>
        <end position="426"/>
    </location>
</feature>
<dbReference type="GO" id="GO:0009887">
    <property type="term" value="P:animal organ morphogenesis"/>
    <property type="evidence" value="ECO:0007669"/>
    <property type="project" value="UniProtKB-ARBA"/>
</dbReference>
<accession>A0A194R1F3</accession>
<keyword evidence="5" id="KW-0175">Coiled coil</keyword>
<keyword evidence="3" id="KW-0963">Cytoplasm</keyword>
<dbReference type="InterPro" id="IPR018979">
    <property type="entry name" value="FERM_N"/>
</dbReference>
<gene>
    <name evidence="8" type="ORF">RR48_14988</name>
</gene>
<dbReference type="InterPro" id="IPR000299">
    <property type="entry name" value="FERM_domain"/>
</dbReference>
<dbReference type="InterPro" id="IPR014847">
    <property type="entry name" value="FA"/>
</dbReference>
<feature type="compositionally biased region" description="Polar residues" evidence="6">
    <location>
        <begin position="377"/>
        <end position="402"/>
    </location>
</feature>
<dbReference type="CDD" id="cd13186">
    <property type="entry name" value="FERM_C_NBL4_NBL5"/>
    <property type="match status" value="1"/>
</dbReference>
<dbReference type="SMART" id="SM00295">
    <property type="entry name" value="B41"/>
    <property type="match status" value="1"/>
</dbReference>
<dbReference type="SMART" id="SM01196">
    <property type="entry name" value="FERM_C"/>
    <property type="match status" value="1"/>
</dbReference>
<protein>
    <submittedName>
        <fullName evidence="8">Band 4.1-like protein 5</fullName>
    </submittedName>
</protein>
<dbReference type="InterPro" id="IPR019748">
    <property type="entry name" value="FERM_central"/>
</dbReference>
<dbReference type="GO" id="GO:0031032">
    <property type="term" value="P:actomyosin structure organization"/>
    <property type="evidence" value="ECO:0007669"/>
    <property type="project" value="TreeGrafter"/>
</dbReference>
<dbReference type="InParanoid" id="A0A194R1F3"/>
<comment type="subcellular location">
    <subcellularLocation>
        <location evidence="1">Cell junction</location>
    </subcellularLocation>
    <subcellularLocation>
        <location evidence="2">Cytoplasm</location>
    </subcellularLocation>
</comment>
<dbReference type="InterPro" id="IPR035963">
    <property type="entry name" value="FERM_2"/>
</dbReference>
<dbReference type="InterPro" id="IPR011993">
    <property type="entry name" value="PH-like_dom_sf"/>
</dbReference>
<evidence type="ECO:0000256" key="3">
    <source>
        <dbReference type="ARBA" id="ARBA00022490"/>
    </source>
</evidence>
<reference evidence="8 9" key="1">
    <citation type="journal article" date="2015" name="Nat. Commun.">
        <title>Outbred genome sequencing and CRISPR/Cas9 gene editing in butterflies.</title>
        <authorList>
            <person name="Li X."/>
            <person name="Fan D."/>
            <person name="Zhang W."/>
            <person name="Liu G."/>
            <person name="Zhang L."/>
            <person name="Zhao L."/>
            <person name="Fang X."/>
            <person name="Chen L."/>
            <person name="Dong Y."/>
            <person name="Chen Y."/>
            <person name="Ding Y."/>
            <person name="Zhao R."/>
            <person name="Feng M."/>
            <person name="Zhu Y."/>
            <person name="Feng Y."/>
            <person name="Jiang X."/>
            <person name="Zhu D."/>
            <person name="Xiang H."/>
            <person name="Feng X."/>
            <person name="Li S."/>
            <person name="Wang J."/>
            <person name="Zhang G."/>
            <person name="Kronforst M.R."/>
            <person name="Wang W."/>
        </authorList>
    </citation>
    <scope>NUCLEOTIDE SEQUENCE [LARGE SCALE GENOMIC DNA]</scope>
    <source>
        <strain evidence="8">Ya'a_city_454_Pm</strain>
        <tissue evidence="8">Whole body</tissue>
    </source>
</reference>
<dbReference type="Pfam" id="PF05186">
    <property type="entry name" value="Dpy-30"/>
    <property type="match status" value="1"/>
</dbReference>
<dbReference type="Gene3D" id="3.10.20.90">
    <property type="entry name" value="Phosphatidylinositol 3-kinase Catalytic Subunit, Chain A, domain 1"/>
    <property type="match status" value="1"/>
</dbReference>
<dbReference type="GO" id="GO:0030182">
    <property type="term" value="P:neuron differentiation"/>
    <property type="evidence" value="ECO:0007669"/>
    <property type="project" value="UniProtKB-ARBA"/>
</dbReference>
<dbReference type="InterPro" id="IPR007858">
    <property type="entry name" value="Dpy-30_motif"/>
</dbReference>
<dbReference type="SMART" id="SM01195">
    <property type="entry name" value="FA"/>
    <property type="match status" value="1"/>
</dbReference>
<feature type="compositionally biased region" description="Low complexity" evidence="6">
    <location>
        <begin position="415"/>
        <end position="425"/>
    </location>
</feature>
<dbReference type="InterPro" id="IPR029071">
    <property type="entry name" value="Ubiquitin-like_domsf"/>
</dbReference>
<dbReference type="GO" id="GO:0005886">
    <property type="term" value="C:plasma membrane"/>
    <property type="evidence" value="ECO:0007669"/>
    <property type="project" value="UniProtKB-ARBA"/>
</dbReference>
<dbReference type="FunFam" id="3.10.20.90:FF:000024">
    <property type="entry name" value="Erythrocyte membrane protein band 4.1-like 5"/>
    <property type="match status" value="1"/>
</dbReference>
<dbReference type="InterPro" id="IPR027417">
    <property type="entry name" value="P-loop_NTPase"/>
</dbReference>
<dbReference type="Gene3D" id="2.30.29.30">
    <property type="entry name" value="Pleckstrin-homology domain (PH domain)/Phosphotyrosine-binding domain (PTB)"/>
    <property type="match status" value="1"/>
</dbReference>
<dbReference type="CDD" id="cd22967">
    <property type="entry name" value="DD_AK7"/>
    <property type="match status" value="1"/>
</dbReference>
<dbReference type="CDD" id="cd14473">
    <property type="entry name" value="FERM_B-lobe"/>
    <property type="match status" value="1"/>
</dbReference>
<feature type="region of interest" description="Disordered" evidence="6">
    <location>
        <begin position="1073"/>
        <end position="1098"/>
    </location>
</feature>
<dbReference type="Pfam" id="PF09380">
    <property type="entry name" value="FERM_C"/>
    <property type="match status" value="1"/>
</dbReference>
<feature type="compositionally biased region" description="Acidic residues" evidence="6">
    <location>
        <begin position="1082"/>
        <end position="1098"/>
    </location>
</feature>
<dbReference type="SUPFAM" id="SSF52540">
    <property type="entry name" value="P-loop containing nucleoside triphosphate hydrolases"/>
    <property type="match status" value="1"/>
</dbReference>
<organism evidence="8 9">
    <name type="scientific">Papilio machaon</name>
    <name type="common">Old World swallowtail butterfly</name>
    <dbReference type="NCBI Taxonomy" id="76193"/>
    <lineage>
        <taxon>Eukaryota</taxon>
        <taxon>Metazoa</taxon>
        <taxon>Ecdysozoa</taxon>
        <taxon>Arthropoda</taxon>
        <taxon>Hexapoda</taxon>
        <taxon>Insecta</taxon>
        <taxon>Pterygota</taxon>
        <taxon>Neoptera</taxon>
        <taxon>Endopterygota</taxon>
        <taxon>Lepidoptera</taxon>
        <taxon>Glossata</taxon>
        <taxon>Ditrysia</taxon>
        <taxon>Papilionoidea</taxon>
        <taxon>Papilionidae</taxon>
        <taxon>Papilioninae</taxon>
        <taxon>Papilio</taxon>
    </lineage>
</organism>
<proteinExistence type="predicted"/>
<dbReference type="Pfam" id="PF00373">
    <property type="entry name" value="FERM_M"/>
    <property type="match status" value="1"/>
</dbReference>
<dbReference type="STRING" id="76193.A0A194R1F3"/>
<evidence type="ECO:0000256" key="4">
    <source>
        <dbReference type="ARBA" id="ARBA00022949"/>
    </source>
</evidence>
<sequence length="1449" mass="164935">MLRFLSRRGRSSSQNRNKQAQKSSSNKNLIQCKVMLLDETDLSINLSKKASAADLYEQVFYSLDLIEKDYFGLQFTDTNNVKHWLDPTKTIKKQVKIGPPYTLRLKVKFYSSEPNNLREELTRYQFFLQLKKDILESKLECPHSTAVELAALALQSELGDFDESLHTPATVSEFRFVPNQTEEMEIEILEEYKKYKGLTPAQAEVNYLNKAKWLEMYGVDMHIVLGKDGCEYHLGLTPTGILVFEGPQKIGLFFWPKISKLDFKKKKLTLVVVEDDDQGREQEHTFVFRLHNEKACKHLWKCAVEHHTFFRLRAPVKGPSARQNFFRMGSRFQYSGKTEYQTTQQNRARRTVQFERRPSQRFARRQSHVLREREKQNVTTKPETPSQSEVNTEMPSTSTDTTPLMPDSALDTLSRKSSAKSQKSSLIDIDSKPTEIGEPSTKNLMNEEPVEEVKISKDDAISNKVLFKIDKGNTDEKKNNLTQLVINKPPCNCSPAAEFNPLNDLLMSLVKEKLNNDDSKNEAKKDQLDSLSDKEIPNNQAKCYLSSNKNLPPGQLKCNNILKARENEIKIINESSNINLSIPSTPSPKILNEPSSPLANNSQYVSIVVVEPPRAQTKIASPKPIDRKEDVVPKSQPISSLSPWLVTSEPSSPSGIGEKEITIIHHSYHGEQILKKVSKIIEKTEQSTVVSSVSDIGEHSEILISPKPIADPYEIIGTVIDPKIATIDHVAAIVPVNDCLPQMLTCGTVILDITSDTQQVKLASDYLKLLKDLLEKEQQAEQAQSVVNDADDVPNPDSKRRYLILLSTVMTWALTKPLDPDAPEMPFVETDFRKRKAHPNYKQHYNVENEVIGIARKFKSKIGALVVASGMTYGGREDALYYWFQKAWECEPFLPILGRGGNVIPIINVYDLAEIIYNLVTTFPKKLYILAVEQNVTKQREIIKPLGRIVGSGMFKCIPPEDAFLIPEINQRIYDLINLNLNMEPTYIVETMGLQWVSEMTFAENVPVLIKQFKKERELKSFKIVIYGPIMIGKSTLSRLICKNYGLVYVSPDTIVNDMIKDLELRMEHWKEGEGSKLPGMEEGDTAMDDEETEDDENEREAARVTLGLLRSGRTPTDDEIIGYLRKKLLSHEAQNKGWVFDGLPMVQSATLFERGEEQDEVQSEDEDRDMFEEDMDLYANVLKKMLPDIVVSLEATDEFICEKAMRQPEDEFRVDEETVLKLLSEFRAADAPDISPLNFFDELDIHPLVVPVNNHNDYSMEGPYAEVSLRLGRPCRYAKLMEVIERAEKKEKAAKELMEAKQRKALQELEKKIKEENEEKMEYWSELYGLMREEEEMALAAAGEPMRNYLVQYIFPTLTAGLLEVAKLRPNDPIDFLAEYLFKLNPTGKMLEPGYNLQAEKILGKVKMLDEALKDLDINIEALIPQDADVPGEEATASKKKIEEMNAL</sequence>
<dbReference type="FunFam" id="2.30.29.30:FF:000002">
    <property type="entry name" value="Band 4.1-like protein 5 isoform 1"/>
    <property type="match status" value="1"/>
</dbReference>
<dbReference type="CDD" id="cd17108">
    <property type="entry name" value="FERM_F1_EPB41L5_like"/>
    <property type="match status" value="1"/>
</dbReference>
<dbReference type="InterPro" id="IPR018980">
    <property type="entry name" value="FERM_PH-like_C"/>
</dbReference>
<name>A0A194R1F3_PAPMA</name>
<dbReference type="Gene3D" id="3.40.50.300">
    <property type="entry name" value="P-loop containing nucleotide triphosphate hydrolases"/>
    <property type="match status" value="1"/>
</dbReference>
<dbReference type="Pfam" id="PF08736">
    <property type="entry name" value="FA"/>
    <property type="match status" value="1"/>
</dbReference>
<evidence type="ECO:0000313" key="8">
    <source>
        <dbReference type="EMBL" id="KPJ11349.1"/>
    </source>
</evidence>
<dbReference type="InterPro" id="IPR019749">
    <property type="entry name" value="Band_41_domain"/>
</dbReference>
<dbReference type="InterPro" id="IPR036291">
    <property type="entry name" value="NAD(P)-bd_dom_sf"/>
</dbReference>
<evidence type="ECO:0000256" key="1">
    <source>
        <dbReference type="ARBA" id="ARBA00004282"/>
    </source>
</evidence>
<feature type="coiled-coil region" evidence="5">
    <location>
        <begin position="1278"/>
        <end position="1327"/>
    </location>
</feature>
<evidence type="ECO:0000256" key="2">
    <source>
        <dbReference type="ARBA" id="ARBA00004496"/>
    </source>
</evidence>
<dbReference type="PRINTS" id="PR00935">
    <property type="entry name" value="BAND41"/>
</dbReference>
<dbReference type="SUPFAM" id="SSF50729">
    <property type="entry name" value="PH domain-like"/>
    <property type="match status" value="1"/>
</dbReference>
<dbReference type="Gene3D" id="1.20.80.10">
    <property type="match status" value="1"/>
</dbReference>
<dbReference type="InterPro" id="IPR019747">
    <property type="entry name" value="FERM_CS"/>
</dbReference>
<dbReference type="SUPFAM" id="SSF54236">
    <property type="entry name" value="Ubiquitin-like"/>
    <property type="match status" value="1"/>
</dbReference>
<keyword evidence="9" id="KW-1185">Reference proteome</keyword>
<evidence type="ECO:0000256" key="5">
    <source>
        <dbReference type="SAM" id="Coils"/>
    </source>
</evidence>
<evidence type="ECO:0000259" key="7">
    <source>
        <dbReference type="PROSITE" id="PS50057"/>
    </source>
</evidence>
<evidence type="ECO:0000256" key="6">
    <source>
        <dbReference type="SAM" id="MobiDB-lite"/>
    </source>
</evidence>
<dbReference type="GO" id="GO:0005737">
    <property type="term" value="C:cytoplasm"/>
    <property type="evidence" value="ECO:0007669"/>
    <property type="project" value="UniProtKB-SubCell"/>
</dbReference>
<dbReference type="EMBL" id="KQ460883">
    <property type="protein sequence ID" value="KPJ11349.1"/>
    <property type="molecule type" value="Genomic_DNA"/>
</dbReference>
<dbReference type="InterPro" id="IPR014352">
    <property type="entry name" value="FERM/acyl-CoA-bd_prot_sf"/>
</dbReference>
<dbReference type="PANTHER" id="PTHR23280">
    <property type="entry name" value="4.1 G PROTEIN"/>
    <property type="match status" value="1"/>
</dbReference>
<dbReference type="PROSITE" id="PS50057">
    <property type="entry name" value="FERM_3"/>
    <property type="match status" value="1"/>
</dbReference>
<dbReference type="Gene3D" id="1.20.890.10">
    <property type="entry name" value="cAMP-dependent protein kinase regulatory subunit, dimerization-anchoring domain"/>
    <property type="match status" value="1"/>
</dbReference>
<keyword evidence="4" id="KW-0965">Cell junction</keyword>
<feature type="compositionally biased region" description="Basic residues" evidence="6">
    <location>
        <begin position="1"/>
        <end position="10"/>
    </location>
</feature>
<dbReference type="InterPro" id="IPR047499">
    <property type="entry name" value="DD_AK7"/>
</dbReference>
<dbReference type="GO" id="GO:0005856">
    <property type="term" value="C:cytoskeleton"/>
    <property type="evidence" value="ECO:0007669"/>
    <property type="project" value="TreeGrafter"/>
</dbReference>
<dbReference type="Pfam" id="PF09379">
    <property type="entry name" value="FERM_N"/>
    <property type="match status" value="1"/>
</dbReference>
<dbReference type="PROSITE" id="PS00661">
    <property type="entry name" value="FERM_2"/>
    <property type="match status" value="1"/>
</dbReference>
<feature type="region of interest" description="Disordered" evidence="6">
    <location>
        <begin position="1"/>
        <end position="25"/>
    </location>
</feature>
<dbReference type="GO" id="GO:0070161">
    <property type="term" value="C:anchoring junction"/>
    <property type="evidence" value="ECO:0007669"/>
    <property type="project" value="UniProtKB-SubCell"/>
</dbReference>
<dbReference type="SUPFAM" id="SSF47031">
    <property type="entry name" value="Second domain of FERM"/>
    <property type="match status" value="1"/>
</dbReference>
<dbReference type="FunFam" id="1.20.80.10:FF:000003">
    <property type="entry name" value="Tyrosine-protein phosphatase non-receptor type 4"/>
    <property type="match status" value="1"/>
</dbReference>
<dbReference type="PROSITE" id="PS00660">
    <property type="entry name" value="FERM_1"/>
    <property type="match status" value="1"/>
</dbReference>
<evidence type="ECO:0000313" key="9">
    <source>
        <dbReference type="Proteomes" id="UP000053240"/>
    </source>
</evidence>
<dbReference type="Proteomes" id="UP000053240">
    <property type="component" value="Unassembled WGS sequence"/>
</dbReference>
<dbReference type="SUPFAM" id="SSF51735">
    <property type="entry name" value="NAD(P)-binding Rossmann-fold domains"/>
    <property type="match status" value="1"/>
</dbReference>
<feature type="domain" description="FERM" evidence="7">
    <location>
        <begin position="30"/>
        <end position="314"/>
    </location>
</feature>